<sequence>LINFEIINHPRSHPSSTTYPGSGHGDSSQSREVQTSFSPATWASSPSDIPKCSLAS</sequence>
<feature type="compositionally biased region" description="Polar residues" evidence="1">
    <location>
        <begin position="13"/>
        <end position="47"/>
    </location>
</feature>
<organism evidence="2">
    <name type="scientific">Nothobranchius rachovii</name>
    <name type="common">bluefin notho</name>
    <dbReference type="NCBI Taxonomy" id="451742"/>
    <lineage>
        <taxon>Eukaryota</taxon>
        <taxon>Metazoa</taxon>
        <taxon>Chordata</taxon>
        <taxon>Craniata</taxon>
        <taxon>Vertebrata</taxon>
        <taxon>Euteleostomi</taxon>
        <taxon>Actinopterygii</taxon>
        <taxon>Neopterygii</taxon>
        <taxon>Teleostei</taxon>
        <taxon>Neoteleostei</taxon>
        <taxon>Acanthomorphata</taxon>
        <taxon>Ovalentaria</taxon>
        <taxon>Atherinomorphae</taxon>
        <taxon>Cyprinodontiformes</taxon>
        <taxon>Nothobranchiidae</taxon>
        <taxon>Nothobranchius</taxon>
    </lineage>
</organism>
<dbReference type="EMBL" id="HAEI01003689">
    <property type="protein sequence ID" value="SBR85600.1"/>
    <property type="molecule type" value="Transcribed_RNA"/>
</dbReference>
<feature type="region of interest" description="Disordered" evidence="1">
    <location>
        <begin position="1"/>
        <end position="56"/>
    </location>
</feature>
<reference evidence="2" key="1">
    <citation type="submission" date="2016-05" db="EMBL/GenBank/DDBJ databases">
        <authorList>
            <person name="Lavstsen T."/>
            <person name="Jespersen J.S."/>
        </authorList>
    </citation>
    <scope>NUCLEOTIDE SEQUENCE</scope>
    <source>
        <tissue evidence="2">Brain</tissue>
    </source>
</reference>
<reference evidence="2" key="2">
    <citation type="submission" date="2016-06" db="EMBL/GenBank/DDBJ databases">
        <title>The genome of a short-lived fish provides insights into sex chromosome evolution and the genetic control of aging.</title>
        <authorList>
            <person name="Reichwald K."/>
            <person name="Felder M."/>
            <person name="Petzold A."/>
            <person name="Koch P."/>
            <person name="Groth M."/>
            <person name="Platzer M."/>
        </authorList>
    </citation>
    <scope>NUCLEOTIDE SEQUENCE</scope>
    <source>
        <tissue evidence="2">Brain</tissue>
    </source>
</reference>
<name>A0A1A8PVU3_9TELE</name>
<gene>
    <name evidence="2" type="primary">MIDN</name>
</gene>
<feature type="non-terminal residue" evidence="2">
    <location>
        <position position="1"/>
    </location>
</feature>
<protein>
    <submittedName>
        <fullName evidence="2">Midnolin</fullName>
    </submittedName>
</protein>
<evidence type="ECO:0000256" key="1">
    <source>
        <dbReference type="SAM" id="MobiDB-lite"/>
    </source>
</evidence>
<evidence type="ECO:0000313" key="2">
    <source>
        <dbReference type="EMBL" id="SBR85600.1"/>
    </source>
</evidence>
<dbReference type="AlphaFoldDB" id="A0A1A8PVU3"/>
<proteinExistence type="predicted"/>
<accession>A0A1A8PVU3</accession>